<dbReference type="InterPro" id="IPR036526">
    <property type="entry name" value="C-N_Hydrolase_sf"/>
</dbReference>
<dbReference type="Proteomes" id="UP001442841">
    <property type="component" value="Chromosome"/>
</dbReference>
<dbReference type="Pfam" id="PF00795">
    <property type="entry name" value="CN_hydrolase"/>
    <property type="match status" value="1"/>
</dbReference>
<dbReference type="InterPro" id="IPR003010">
    <property type="entry name" value="C-N_Hydrolase"/>
</dbReference>
<dbReference type="RefSeq" id="WP_425309989.1">
    <property type="nucleotide sequence ID" value="NZ_CP154795.1"/>
</dbReference>
<evidence type="ECO:0000259" key="2">
    <source>
        <dbReference type="PROSITE" id="PS50263"/>
    </source>
</evidence>
<comment type="similarity">
    <text evidence="1">Belongs to the carbon-nitrogen hydrolase superfamily. NIT1/NIT2 family.</text>
</comment>
<accession>A0ABZ3FR31</accession>
<sequence>MRIALAQICATREVEDNLEQVRTRVAEAAKGGARLVVFPEATMRAFGHNLDSIAEPVDGPFAQAIADLARTHDLTVAVGLFTPGGSTESDRPKVRNTLLVAQPDGVRHYDKIHLYDAFGFAESDTVEAGAEELRVMVDGVSIGMTICYDIRFPQLFINHARAGAQVIVVAASWGAGPEKIEQWQLLARARALDSTSWVLACGQADPQSAGVEAKQGAPTGVGHSLVVSPTGRVIASAGAAPQLLLADLDLDLVAQTRRTLPVLDNARLS</sequence>
<dbReference type="SUPFAM" id="SSF56317">
    <property type="entry name" value="Carbon-nitrogen hydrolase"/>
    <property type="match status" value="1"/>
</dbReference>
<protein>
    <submittedName>
        <fullName evidence="3">Carbon-nitrogen hydrolase family protein</fullName>
    </submittedName>
</protein>
<gene>
    <name evidence="3" type="ORF">AADG42_14880</name>
</gene>
<dbReference type="GO" id="GO:0016787">
    <property type="term" value="F:hydrolase activity"/>
    <property type="evidence" value="ECO:0007669"/>
    <property type="project" value="UniProtKB-KW"/>
</dbReference>
<dbReference type="PANTHER" id="PTHR23088:SF27">
    <property type="entry name" value="DEAMINATED GLUTATHIONE AMIDASE"/>
    <property type="match status" value="1"/>
</dbReference>
<dbReference type="InterPro" id="IPR001110">
    <property type="entry name" value="UPF0012_CS"/>
</dbReference>
<dbReference type="CDD" id="cd07581">
    <property type="entry name" value="nitrilase_3"/>
    <property type="match status" value="1"/>
</dbReference>
<dbReference type="Gene3D" id="3.60.110.10">
    <property type="entry name" value="Carbon-nitrogen hydrolase"/>
    <property type="match status" value="1"/>
</dbReference>
<dbReference type="PROSITE" id="PS50263">
    <property type="entry name" value="CN_HYDROLASE"/>
    <property type="match status" value="1"/>
</dbReference>
<feature type="domain" description="CN hydrolase" evidence="2">
    <location>
        <begin position="1"/>
        <end position="250"/>
    </location>
</feature>
<evidence type="ECO:0000313" key="3">
    <source>
        <dbReference type="EMBL" id="XAN08533.1"/>
    </source>
</evidence>
<dbReference type="EMBL" id="CP154795">
    <property type="protein sequence ID" value="XAN08533.1"/>
    <property type="molecule type" value="Genomic_DNA"/>
</dbReference>
<name>A0ABZ3FR31_9ACTN</name>
<evidence type="ECO:0000256" key="1">
    <source>
        <dbReference type="ARBA" id="ARBA00010613"/>
    </source>
</evidence>
<evidence type="ECO:0000313" key="4">
    <source>
        <dbReference type="Proteomes" id="UP001442841"/>
    </source>
</evidence>
<dbReference type="PANTHER" id="PTHR23088">
    <property type="entry name" value="NITRILASE-RELATED"/>
    <property type="match status" value="1"/>
</dbReference>
<keyword evidence="3" id="KW-0378">Hydrolase</keyword>
<reference evidence="3 4" key="1">
    <citation type="submission" date="2024-04" db="EMBL/GenBank/DDBJ databases">
        <title>Isolation of an actinomycete strain from pig manure.</title>
        <authorList>
            <person name="Gong T."/>
            <person name="Yu Z."/>
            <person name="An M."/>
            <person name="Wei C."/>
            <person name="Yang W."/>
            <person name="Liu L."/>
        </authorList>
    </citation>
    <scope>NUCLEOTIDE SEQUENCE [LARGE SCALE GENOMIC DNA]</scope>
    <source>
        <strain evidence="3 4">ZF39</strain>
    </source>
</reference>
<organism evidence="3 4">
    <name type="scientific">Ammonicoccus fulvus</name>
    <dbReference type="NCBI Taxonomy" id="3138240"/>
    <lineage>
        <taxon>Bacteria</taxon>
        <taxon>Bacillati</taxon>
        <taxon>Actinomycetota</taxon>
        <taxon>Actinomycetes</taxon>
        <taxon>Propionibacteriales</taxon>
        <taxon>Propionibacteriaceae</taxon>
        <taxon>Ammonicoccus</taxon>
    </lineage>
</organism>
<dbReference type="PROSITE" id="PS01227">
    <property type="entry name" value="UPF0012"/>
    <property type="match status" value="1"/>
</dbReference>
<proteinExistence type="inferred from homology"/>
<keyword evidence="4" id="KW-1185">Reference proteome</keyword>